<dbReference type="RefSeq" id="WP_338821741.1">
    <property type="nucleotide sequence ID" value="NZ_CP147708.1"/>
</dbReference>
<dbReference type="EMBL" id="CP147711">
    <property type="protein sequence ID" value="WXC83009.1"/>
    <property type="molecule type" value="Genomic_DNA"/>
</dbReference>
<name>A0ABZ2P712_9BRAD</name>
<evidence type="ECO:0000313" key="2">
    <source>
        <dbReference type="Proteomes" id="UP001432046"/>
    </source>
</evidence>
<dbReference type="Proteomes" id="UP001432046">
    <property type="component" value="Chromosome"/>
</dbReference>
<organism evidence="1 2">
    <name type="scientific">Bradyrhizobium septentrionale</name>
    <dbReference type="NCBI Taxonomy" id="1404411"/>
    <lineage>
        <taxon>Bacteria</taxon>
        <taxon>Pseudomonadati</taxon>
        <taxon>Pseudomonadota</taxon>
        <taxon>Alphaproteobacteria</taxon>
        <taxon>Hyphomicrobiales</taxon>
        <taxon>Nitrobacteraceae</taxon>
        <taxon>Bradyrhizobium</taxon>
    </lineage>
</organism>
<reference evidence="1" key="2">
    <citation type="submission" date="2024-03" db="EMBL/GenBank/DDBJ databases">
        <authorList>
            <person name="Bromfield E.S.P."/>
            <person name="Cloutier S."/>
        </authorList>
    </citation>
    <scope>NUCLEOTIDE SEQUENCE</scope>
    <source>
        <strain evidence="1">5S5</strain>
    </source>
</reference>
<gene>
    <name evidence="1" type="ORF">WDK88_16195</name>
</gene>
<reference evidence="1" key="1">
    <citation type="journal article" date="2021" name="Int. J. Syst. Evol. Microbiol.">
        <title>Bradyrhizobium septentrionale sp. nov. (sv. septentrionale) and Bradyrhizobium quebecense sp. nov. (sv. septentrionale) associated with legumes native to Canada possess rearranged symbiosis genes and numerous insertion sequences.</title>
        <authorList>
            <person name="Bromfield E.S.P."/>
            <person name="Cloutier S."/>
        </authorList>
    </citation>
    <scope>NUCLEOTIDE SEQUENCE</scope>
    <source>
        <strain evidence="1">5S5</strain>
    </source>
</reference>
<accession>A0ABZ2P712</accession>
<protein>
    <submittedName>
        <fullName evidence="1">Uncharacterized protein</fullName>
    </submittedName>
</protein>
<keyword evidence="2" id="KW-1185">Reference proteome</keyword>
<proteinExistence type="predicted"/>
<sequence length="81" mass="9161">MENEIVLLVPDQHAVKSKLPSFGSSAAKADGANVQIIEAKAYLHALFIVRTLHLHENEHERSQREREWTFAPPDDGIFNLL</sequence>
<evidence type="ECO:0000313" key="1">
    <source>
        <dbReference type="EMBL" id="WXC83009.1"/>
    </source>
</evidence>